<gene>
    <name evidence="1" type="primary">APX7</name>
    <name evidence="1" type="ORF">SNEC2469_LOCUS9561</name>
</gene>
<dbReference type="AlphaFoldDB" id="A0A812PV74"/>
<dbReference type="EMBL" id="CAJNJA010015452">
    <property type="protein sequence ID" value="CAE7361970.1"/>
    <property type="molecule type" value="Genomic_DNA"/>
</dbReference>
<keyword evidence="2" id="KW-1185">Reference proteome</keyword>
<comment type="caution">
    <text evidence="1">The sequence shown here is derived from an EMBL/GenBank/DDBJ whole genome shotgun (WGS) entry which is preliminary data.</text>
</comment>
<protein>
    <submittedName>
        <fullName evidence="1">APX7 protein</fullName>
    </submittedName>
</protein>
<feature type="non-terminal residue" evidence="1">
    <location>
        <position position="1"/>
    </location>
</feature>
<accession>A0A812PV74</accession>
<name>A0A812PV74_9DINO</name>
<reference evidence="1" key="1">
    <citation type="submission" date="2021-02" db="EMBL/GenBank/DDBJ databases">
        <authorList>
            <person name="Dougan E. K."/>
            <person name="Rhodes N."/>
            <person name="Thang M."/>
            <person name="Chan C."/>
        </authorList>
    </citation>
    <scope>NUCLEOTIDE SEQUENCE</scope>
</reference>
<evidence type="ECO:0000313" key="2">
    <source>
        <dbReference type="Proteomes" id="UP000601435"/>
    </source>
</evidence>
<dbReference type="Proteomes" id="UP000601435">
    <property type="component" value="Unassembled WGS sequence"/>
</dbReference>
<dbReference type="OrthoDB" id="448157at2759"/>
<organism evidence="1 2">
    <name type="scientific">Symbiodinium necroappetens</name>
    <dbReference type="NCBI Taxonomy" id="1628268"/>
    <lineage>
        <taxon>Eukaryota</taxon>
        <taxon>Sar</taxon>
        <taxon>Alveolata</taxon>
        <taxon>Dinophyceae</taxon>
        <taxon>Suessiales</taxon>
        <taxon>Symbiodiniaceae</taxon>
        <taxon>Symbiodinium</taxon>
    </lineage>
</organism>
<evidence type="ECO:0000313" key="1">
    <source>
        <dbReference type="EMBL" id="CAE7361970.1"/>
    </source>
</evidence>
<proteinExistence type="predicted"/>
<sequence>MAARSIKVNIKSCFTTLDELFQFANKHKHHFVSLVEPVAKETGAAFFDPDLKGQVRCQSKTKFESMYLNLALDSQRAWTDIVRDTLSYANLTDMYKRTPAHRKGRKIEAIIKLHWMVDIVTCSSQFG</sequence>